<sequence length="161" mass="17757">MLDQRNHQDTFAEQYVRALAAAAGVRVYEDDDGLLGFRYPEKSGYLASPAIDVRVMSCATPSYQGPDLLFSGLDEVAYNELVEGPFLVPRHLFVVVVPQEGDRYAQVRTEGLTLGRLCYHRGFEDEQPIASPSATRPTTVRVPLGNVLTARSLRELAGRSA</sequence>
<evidence type="ECO:0000313" key="1">
    <source>
        <dbReference type="EMBL" id="SDK99851.1"/>
    </source>
</evidence>
<dbReference type="RefSeq" id="WP_090768807.1">
    <property type="nucleotide sequence ID" value="NZ_FNFB01000014.1"/>
</dbReference>
<organism evidence="1 2">
    <name type="scientific">Nonomuraea maritima</name>
    <dbReference type="NCBI Taxonomy" id="683260"/>
    <lineage>
        <taxon>Bacteria</taxon>
        <taxon>Bacillati</taxon>
        <taxon>Actinomycetota</taxon>
        <taxon>Actinomycetes</taxon>
        <taxon>Streptosporangiales</taxon>
        <taxon>Streptosporangiaceae</taxon>
        <taxon>Nonomuraea</taxon>
    </lineage>
</organism>
<reference evidence="1 2" key="1">
    <citation type="submission" date="2016-10" db="EMBL/GenBank/DDBJ databases">
        <authorList>
            <person name="de Groot N.N."/>
        </authorList>
    </citation>
    <scope>NUCLEOTIDE SEQUENCE [LARGE SCALE GENOMIC DNA]</scope>
    <source>
        <strain evidence="1 2">CGMCC 4.5681</strain>
    </source>
</reference>
<proteinExistence type="predicted"/>
<dbReference type="EMBL" id="FNFB01000014">
    <property type="protein sequence ID" value="SDK99851.1"/>
    <property type="molecule type" value="Genomic_DNA"/>
</dbReference>
<accession>A0A1G9GGQ5</accession>
<evidence type="ECO:0008006" key="3">
    <source>
        <dbReference type="Google" id="ProtNLM"/>
    </source>
</evidence>
<dbReference type="Proteomes" id="UP000198683">
    <property type="component" value="Unassembled WGS sequence"/>
</dbReference>
<dbReference type="AlphaFoldDB" id="A0A1G9GGQ5"/>
<protein>
    <recommendedName>
        <fullName evidence="3">DUF4365 domain-containing protein</fullName>
    </recommendedName>
</protein>
<name>A0A1G9GGQ5_9ACTN</name>
<evidence type="ECO:0000313" key="2">
    <source>
        <dbReference type="Proteomes" id="UP000198683"/>
    </source>
</evidence>
<gene>
    <name evidence="1" type="ORF">SAMN05421874_11461</name>
</gene>
<keyword evidence="2" id="KW-1185">Reference proteome</keyword>
<dbReference type="STRING" id="683260.SAMN05421874_11461"/>
<dbReference type="OrthoDB" id="4217735at2"/>